<dbReference type="FunFam" id="3.20.20.210:FF:000007">
    <property type="entry name" value="Uroporphyrinogen decarboxylase"/>
    <property type="match status" value="1"/>
</dbReference>
<comment type="subunit">
    <text evidence="8">Homodimer.</text>
</comment>
<comment type="function">
    <text evidence="8">Catalyzes the decarboxylation of four acetate groups of uroporphyrinogen-III to yield coproporphyrinogen-III.</text>
</comment>
<evidence type="ECO:0000256" key="10">
    <source>
        <dbReference type="RuleBase" id="RU004169"/>
    </source>
</evidence>
<accession>A0A150Y0K3</accession>
<dbReference type="Proteomes" id="UP000075663">
    <property type="component" value="Unassembled WGS sequence"/>
</dbReference>
<organism evidence="13 14">
    <name type="scientific">Roseivirga seohaensis</name>
    <dbReference type="NCBI Taxonomy" id="1914963"/>
    <lineage>
        <taxon>Bacteria</taxon>
        <taxon>Pseudomonadati</taxon>
        <taxon>Bacteroidota</taxon>
        <taxon>Cytophagia</taxon>
        <taxon>Cytophagales</taxon>
        <taxon>Roseivirgaceae</taxon>
        <taxon>Roseivirga</taxon>
    </lineage>
</organism>
<dbReference type="NCBIfam" id="TIGR01464">
    <property type="entry name" value="hemE"/>
    <property type="match status" value="1"/>
</dbReference>
<evidence type="ECO:0000256" key="5">
    <source>
        <dbReference type="ARBA" id="ARBA00022793"/>
    </source>
</evidence>
<evidence type="ECO:0000259" key="11">
    <source>
        <dbReference type="PROSITE" id="PS00906"/>
    </source>
</evidence>
<evidence type="ECO:0000259" key="12">
    <source>
        <dbReference type="PROSITE" id="PS00907"/>
    </source>
</evidence>
<evidence type="ECO:0000256" key="3">
    <source>
        <dbReference type="ARBA" id="ARBA00012288"/>
    </source>
</evidence>
<feature type="domain" description="Uroporphyrinogen decarboxylase (URO-D)" evidence="12">
    <location>
        <begin position="141"/>
        <end position="157"/>
    </location>
</feature>
<evidence type="ECO:0000256" key="6">
    <source>
        <dbReference type="ARBA" id="ARBA00023239"/>
    </source>
</evidence>
<dbReference type="AlphaFoldDB" id="A0A150Y0K3"/>
<dbReference type="InterPro" id="IPR006361">
    <property type="entry name" value="Uroporphyrinogen_deCO2ase_HemE"/>
</dbReference>
<name>A0A150Y0K3_9BACT</name>
<dbReference type="InterPro" id="IPR000257">
    <property type="entry name" value="Uroporphyrinogen_deCOase"/>
</dbReference>
<dbReference type="HAMAP" id="MF_00218">
    <property type="entry name" value="URO_D"/>
    <property type="match status" value="1"/>
</dbReference>
<evidence type="ECO:0000256" key="7">
    <source>
        <dbReference type="ARBA" id="ARBA00023244"/>
    </source>
</evidence>
<evidence type="ECO:0000256" key="8">
    <source>
        <dbReference type="HAMAP-Rule" id="MF_00218"/>
    </source>
</evidence>
<dbReference type="SUPFAM" id="SSF51726">
    <property type="entry name" value="UROD/MetE-like"/>
    <property type="match status" value="1"/>
</dbReference>
<feature type="binding site" evidence="8">
    <location>
        <begin position="26"/>
        <end position="30"/>
    </location>
    <ligand>
        <name>substrate</name>
    </ligand>
</feature>
<feature type="binding site" evidence="8">
    <location>
        <position position="208"/>
    </location>
    <ligand>
        <name>substrate</name>
    </ligand>
</feature>
<dbReference type="EMBL" id="LRPB01000023">
    <property type="protein sequence ID" value="KYG84560.1"/>
    <property type="molecule type" value="Genomic_DNA"/>
</dbReference>
<evidence type="ECO:0000256" key="1">
    <source>
        <dbReference type="ARBA" id="ARBA00004804"/>
    </source>
</evidence>
<feature type="domain" description="Uroporphyrinogen decarboxylase (URO-D)" evidence="11">
    <location>
        <begin position="21"/>
        <end position="30"/>
    </location>
</feature>
<proteinExistence type="inferred from homology"/>
<keyword evidence="6 8" id="KW-0456">Lyase</keyword>
<feature type="site" description="Transition state stabilizer" evidence="8">
    <location>
        <position position="76"/>
    </location>
</feature>
<reference evidence="13 14" key="1">
    <citation type="submission" date="2016-01" db="EMBL/GenBank/DDBJ databases">
        <title>Genome sequencing of Roseivirga seohaensis SW-152.</title>
        <authorList>
            <person name="Selvaratnam C."/>
            <person name="Thevarajoo S."/>
            <person name="Goh K.M."/>
            <person name="Ee R."/>
            <person name="Chan K.-G."/>
            <person name="Chong C.S."/>
        </authorList>
    </citation>
    <scope>NUCLEOTIDE SEQUENCE [LARGE SCALE GENOMIC DNA]</scope>
    <source>
        <strain evidence="13 14">SW-152</strain>
    </source>
</reference>
<comment type="caution">
    <text evidence="13">The sequence shown here is derived from an EMBL/GenBank/DDBJ whole genome shotgun (WGS) entry which is preliminary data.</text>
</comment>
<comment type="caution">
    <text evidence="8">Lacks conserved residue(s) required for the propagation of feature annotation.</text>
</comment>
<comment type="subcellular location">
    <subcellularLocation>
        <location evidence="8">Cytoplasm</location>
    </subcellularLocation>
</comment>
<dbReference type="EC" id="4.1.1.37" evidence="3 8"/>
<dbReference type="Gene3D" id="3.20.20.210">
    <property type="match status" value="1"/>
</dbReference>
<dbReference type="PROSITE" id="PS00907">
    <property type="entry name" value="UROD_2"/>
    <property type="match status" value="1"/>
</dbReference>
<dbReference type="InterPro" id="IPR038071">
    <property type="entry name" value="UROD/MetE-like_sf"/>
</dbReference>
<dbReference type="PROSITE" id="PS00906">
    <property type="entry name" value="UROD_1"/>
    <property type="match status" value="1"/>
</dbReference>
<dbReference type="GO" id="GO:0005829">
    <property type="term" value="C:cytosol"/>
    <property type="evidence" value="ECO:0007669"/>
    <property type="project" value="TreeGrafter"/>
</dbReference>
<comment type="pathway">
    <text evidence="1 8 9">Porphyrin-containing compound metabolism; protoporphyrin-IX biosynthesis; coproporphyrinogen-III from 5-aminolevulinate: step 4/4.</text>
</comment>
<dbReference type="Pfam" id="PF01208">
    <property type="entry name" value="URO-D"/>
    <property type="match status" value="1"/>
</dbReference>
<dbReference type="RefSeq" id="WP_062301484.1">
    <property type="nucleotide sequence ID" value="NZ_LRPB01000023.1"/>
</dbReference>
<feature type="binding site" evidence="8">
    <location>
        <position position="153"/>
    </location>
    <ligand>
        <name>substrate</name>
    </ligand>
</feature>
<keyword evidence="5 8" id="KW-0210">Decarboxylase</keyword>
<protein>
    <recommendedName>
        <fullName evidence="3 8">Uroporphyrinogen decarboxylase</fullName>
        <shortName evidence="8">UPD</shortName>
        <shortName evidence="8">URO-D</shortName>
        <ecNumber evidence="3 8">4.1.1.37</ecNumber>
    </recommendedName>
</protein>
<dbReference type="PANTHER" id="PTHR21091">
    <property type="entry name" value="METHYLTETRAHYDROFOLATE:HOMOCYSTEINE METHYLTRANSFERASE RELATED"/>
    <property type="match status" value="1"/>
</dbReference>
<dbReference type="STRING" id="1914963.AWW67_05470"/>
<dbReference type="CDD" id="cd00717">
    <property type="entry name" value="URO-D"/>
    <property type="match status" value="1"/>
</dbReference>
<dbReference type="GO" id="GO:0004853">
    <property type="term" value="F:uroporphyrinogen decarboxylase activity"/>
    <property type="evidence" value="ECO:0007669"/>
    <property type="project" value="UniProtKB-UniRule"/>
</dbReference>
<gene>
    <name evidence="8 13" type="primary">hemE</name>
    <name evidence="13" type="ORF">AWW67_05470</name>
</gene>
<sequence length="347" mass="38522">MELKNDLILRAARGEKTERTPVWLMRQAGRILPEYRAVRNSLSGFIELVKNPDLAAEVTIQPVDILGVDAAIIFSDILVIPEAMGLPYEMIEKKGPWFPNTIKSEADLKNIRIADSSSDLGYVIDAIKVTKRELAGRVPLIGFAGAPWTIFCYMVEGHGSKTFSNARKMLYTQPALAEKLMQMITDSTITYLKAQIEAGANIVQVFDSWAGILPADQYEQFSMKYIRQICSAITEVPVTVFAKGAYFARKSMATLDCETIGLDWNMDIKESRELVGPNKTLQGNLDPCALYGSNTEVEAATKKMLDAFGPDRHIANLGHGVYPDIDPEKVKVFVNTVKEYSATLRNS</sequence>
<feature type="binding site" evidence="8">
    <location>
        <position position="319"/>
    </location>
    <ligand>
        <name>substrate</name>
    </ligand>
</feature>
<evidence type="ECO:0000313" key="13">
    <source>
        <dbReference type="EMBL" id="KYG84560.1"/>
    </source>
</evidence>
<evidence type="ECO:0000256" key="9">
    <source>
        <dbReference type="RuleBase" id="RU000554"/>
    </source>
</evidence>
<evidence type="ECO:0000256" key="2">
    <source>
        <dbReference type="ARBA" id="ARBA00009935"/>
    </source>
</evidence>
<comment type="catalytic activity">
    <reaction evidence="8 9">
        <text>uroporphyrinogen III + 4 H(+) = coproporphyrinogen III + 4 CO2</text>
        <dbReference type="Rhea" id="RHEA:19865"/>
        <dbReference type="ChEBI" id="CHEBI:15378"/>
        <dbReference type="ChEBI" id="CHEBI:16526"/>
        <dbReference type="ChEBI" id="CHEBI:57308"/>
        <dbReference type="ChEBI" id="CHEBI:57309"/>
        <dbReference type="EC" id="4.1.1.37"/>
    </reaction>
</comment>
<evidence type="ECO:0000256" key="4">
    <source>
        <dbReference type="ARBA" id="ARBA00022490"/>
    </source>
</evidence>
<dbReference type="GO" id="GO:0006782">
    <property type="term" value="P:protoporphyrinogen IX biosynthetic process"/>
    <property type="evidence" value="ECO:0007669"/>
    <property type="project" value="UniProtKB-UniRule"/>
</dbReference>
<keyword evidence="4 8" id="KW-0963">Cytoplasm</keyword>
<comment type="similarity">
    <text evidence="2 8 10">Belongs to the uroporphyrinogen decarboxylase family.</text>
</comment>
<feature type="binding site" evidence="8">
    <location>
        <position position="76"/>
    </location>
    <ligand>
        <name>substrate</name>
    </ligand>
</feature>
<dbReference type="PANTHER" id="PTHR21091:SF169">
    <property type="entry name" value="UROPORPHYRINOGEN DECARBOXYLASE"/>
    <property type="match status" value="1"/>
</dbReference>
<keyword evidence="7 8" id="KW-0627">Porphyrin biosynthesis</keyword>
<evidence type="ECO:0000313" key="14">
    <source>
        <dbReference type="Proteomes" id="UP000075663"/>
    </source>
</evidence>
<dbReference type="UniPathway" id="UPA00251">
    <property type="reaction ID" value="UER00321"/>
</dbReference>